<keyword evidence="5" id="KW-0539">Nucleus</keyword>
<dbReference type="PRINTS" id="PR00367">
    <property type="entry name" value="ETHRSPELEMNT"/>
</dbReference>
<dbReference type="CDD" id="cd00018">
    <property type="entry name" value="AP2"/>
    <property type="match status" value="1"/>
</dbReference>
<dbReference type="InterPro" id="IPR001471">
    <property type="entry name" value="AP2/ERF_dom"/>
</dbReference>
<dbReference type="Pfam" id="PF00847">
    <property type="entry name" value="AP2"/>
    <property type="match status" value="1"/>
</dbReference>
<evidence type="ECO:0000259" key="7">
    <source>
        <dbReference type="PROSITE" id="PS51032"/>
    </source>
</evidence>
<evidence type="ECO:0000256" key="5">
    <source>
        <dbReference type="ARBA" id="ARBA00023242"/>
    </source>
</evidence>
<evidence type="ECO:0000256" key="4">
    <source>
        <dbReference type="ARBA" id="ARBA00023163"/>
    </source>
</evidence>
<feature type="domain" description="AP2/ERF" evidence="7">
    <location>
        <begin position="119"/>
        <end position="176"/>
    </location>
</feature>
<organism evidence="8 9">
    <name type="scientific">Dorcoceras hygrometricum</name>
    <dbReference type="NCBI Taxonomy" id="472368"/>
    <lineage>
        <taxon>Eukaryota</taxon>
        <taxon>Viridiplantae</taxon>
        <taxon>Streptophyta</taxon>
        <taxon>Embryophyta</taxon>
        <taxon>Tracheophyta</taxon>
        <taxon>Spermatophyta</taxon>
        <taxon>Magnoliopsida</taxon>
        <taxon>eudicotyledons</taxon>
        <taxon>Gunneridae</taxon>
        <taxon>Pentapetalae</taxon>
        <taxon>asterids</taxon>
        <taxon>lamiids</taxon>
        <taxon>Lamiales</taxon>
        <taxon>Gesneriaceae</taxon>
        <taxon>Didymocarpoideae</taxon>
        <taxon>Trichosporeae</taxon>
        <taxon>Loxocarpinae</taxon>
        <taxon>Dorcoceras</taxon>
    </lineage>
</organism>
<evidence type="ECO:0000313" key="8">
    <source>
        <dbReference type="EMBL" id="KZV19498.1"/>
    </source>
</evidence>
<reference evidence="8 9" key="1">
    <citation type="journal article" date="2015" name="Proc. Natl. Acad. Sci. U.S.A.">
        <title>The resurrection genome of Boea hygrometrica: A blueprint for survival of dehydration.</title>
        <authorList>
            <person name="Xiao L."/>
            <person name="Yang G."/>
            <person name="Zhang L."/>
            <person name="Yang X."/>
            <person name="Zhao S."/>
            <person name="Ji Z."/>
            <person name="Zhou Q."/>
            <person name="Hu M."/>
            <person name="Wang Y."/>
            <person name="Chen M."/>
            <person name="Xu Y."/>
            <person name="Jin H."/>
            <person name="Xiao X."/>
            <person name="Hu G."/>
            <person name="Bao F."/>
            <person name="Hu Y."/>
            <person name="Wan P."/>
            <person name="Li L."/>
            <person name="Deng X."/>
            <person name="Kuang T."/>
            <person name="Xiang C."/>
            <person name="Zhu J.K."/>
            <person name="Oliver M.J."/>
            <person name="He Y."/>
        </authorList>
    </citation>
    <scope>NUCLEOTIDE SEQUENCE [LARGE SCALE GENOMIC DNA]</scope>
    <source>
        <strain evidence="9">cv. XS01</strain>
    </source>
</reference>
<dbReference type="SMART" id="SM00380">
    <property type="entry name" value="AP2"/>
    <property type="match status" value="1"/>
</dbReference>
<dbReference type="Gene3D" id="3.30.730.10">
    <property type="entry name" value="AP2/ERF domain"/>
    <property type="match status" value="1"/>
</dbReference>
<dbReference type="GO" id="GO:0005634">
    <property type="term" value="C:nucleus"/>
    <property type="evidence" value="ECO:0007669"/>
    <property type="project" value="UniProtKB-SubCell"/>
</dbReference>
<evidence type="ECO:0000256" key="1">
    <source>
        <dbReference type="ARBA" id="ARBA00004123"/>
    </source>
</evidence>
<keyword evidence="9" id="KW-1185">Reference proteome</keyword>
<protein>
    <recommendedName>
        <fullName evidence="7">AP2/ERF domain-containing protein</fullName>
    </recommendedName>
</protein>
<name>A0A2Z7AD14_9LAMI</name>
<feature type="region of interest" description="Disordered" evidence="6">
    <location>
        <begin position="172"/>
        <end position="216"/>
    </location>
</feature>
<comment type="subcellular location">
    <subcellularLocation>
        <location evidence="1">Nucleus</location>
    </subcellularLocation>
</comment>
<dbReference type="PROSITE" id="PS51032">
    <property type="entry name" value="AP2_ERF"/>
    <property type="match status" value="1"/>
</dbReference>
<keyword evidence="2" id="KW-0805">Transcription regulation</keyword>
<evidence type="ECO:0000313" key="9">
    <source>
        <dbReference type="Proteomes" id="UP000250235"/>
    </source>
</evidence>
<dbReference type="InterPro" id="IPR016177">
    <property type="entry name" value="DNA-bd_dom_sf"/>
</dbReference>
<evidence type="ECO:0000256" key="2">
    <source>
        <dbReference type="ARBA" id="ARBA00023015"/>
    </source>
</evidence>
<proteinExistence type="predicted"/>
<keyword evidence="4" id="KW-0804">Transcription</keyword>
<evidence type="ECO:0000256" key="6">
    <source>
        <dbReference type="SAM" id="MobiDB-lite"/>
    </source>
</evidence>
<accession>A0A2Z7AD14</accession>
<feature type="compositionally biased region" description="Polar residues" evidence="6">
    <location>
        <begin position="174"/>
        <end position="201"/>
    </location>
</feature>
<gene>
    <name evidence="8" type="ORF">F511_06360</name>
</gene>
<dbReference type="GO" id="GO:0003677">
    <property type="term" value="F:DNA binding"/>
    <property type="evidence" value="ECO:0007669"/>
    <property type="project" value="UniProtKB-KW"/>
</dbReference>
<keyword evidence="3" id="KW-0238">DNA-binding</keyword>
<dbReference type="GO" id="GO:0003700">
    <property type="term" value="F:DNA-binding transcription factor activity"/>
    <property type="evidence" value="ECO:0007669"/>
    <property type="project" value="InterPro"/>
</dbReference>
<dbReference type="Proteomes" id="UP000250235">
    <property type="component" value="Unassembled WGS sequence"/>
</dbReference>
<dbReference type="PANTHER" id="PTHR31194:SF202">
    <property type="entry name" value="ETHYLENE-RESPONSIVE TRANSCRIPTION FACTOR ERF070"/>
    <property type="match status" value="1"/>
</dbReference>
<dbReference type="OrthoDB" id="1917565at2759"/>
<dbReference type="PANTHER" id="PTHR31194">
    <property type="entry name" value="SHN SHINE , DNA BINDING / TRANSCRIPTION FACTOR"/>
    <property type="match status" value="1"/>
</dbReference>
<dbReference type="InterPro" id="IPR036955">
    <property type="entry name" value="AP2/ERF_dom_sf"/>
</dbReference>
<dbReference type="SUPFAM" id="SSF54171">
    <property type="entry name" value="DNA-binding domain"/>
    <property type="match status" value="1"/>
</dbReference>
<evidence type="ECO:0000256" key="3">
    <source>
        <dbReference type="ARBA" id="ARBA00023125"/>
    </source>
</evidence>
<dbReference type="AlphaFoldDB" id="A0A2Z7AD14"/>
<sequence length="344" mass="38204">MGLCDVGKQENTTGPQKIVPMRQKAVSRRQKNMLQSTMPIRKVRFVCNDPDATDSSDDEGGLQTERKRFVREIILPIHVPCRESNASKTESLVQVSEKNIKKKRVVPADPSTPTVRSVKYRGVRLRKWGKWAAEIRNPFLQKRVWLGTYSSAEEASKAYEAKRMEYEAMARGMESTSTKNSNDAYKKTPSSVVDSVNQKQNLDAPEESSSFSTCPTSPPLVADINPSVVKINSENEKADQVFLGAGGVAEEEFLSLAAIDEQLNMDLNLDSLAIADDLFGIPMDDADFGFEGFPICGFKDDDQPCELPDFDFDFDFDAYGETFSCMEEAPPLKNGTPLNNVACP</sequence>
<dbReference type="EMBL" id="KV016685">
    <property type="protein sequence ID" value="KZV19498.1"/>
    <property type="molecule type" value="Genomic_DNA"/>
</dbReference>
<dbReference type="InterPro" id="IPR050913">
    <property type="entry name" value="AP2/ERF_ERF"/>
</dbReference>